<gene>
    <name evidence="4" type="primary">rps15</name>
    <name evidence="7" type="ORF">MsAg5_18270</name>
</gene>
<dbReference type="GO" id="GO:0003735">
    <property type="term" value="F:structural constituent of ribosome"/>
    <property type="evidence" value="ECO:0007669"/>
    <property type="project" value="InterPro"/>
</dbReference>
<dbReference type="Pfam" id="PF00312">
    <property type="entry name" value="Ribosomal_S15"/>
    <property type="match status" value="1"/>
</dbReference>
<dbReference type="SMART" id="SM01387">
    <property type="entry name" value="Ribosomal_S15"/>
    <property type="match status" value="1"/>
</dbReference>
<dbReference type="InterPro" id="IPR012606">
    <property type="entry name" value="Ribosomal_uS15_N"/>
</dbReference>
<dbReference type="GO" id="GO:0070181">
    <property type="term" value="F:small ribosomal subunit rRNA binding"/>
    <property type="evidence" value="ECO:0007669"/>
    <property type="project" value="TreeGrafter"/>
</dbReference>
<dbReference type="PROSITE" id="PS00362">
    <property type="entry name" value="RIBOSOMAL_S15"/>
    <property type="match status" value="1"/>
</dbReference>
<accession>A0AAE4ML67</accession>
<dbReference type="Gene3D" id="4.10.860.130">
    <property type="match status" value="1"/>
</dbReference>
<dbReference type="Pfam" id="PF08069">
    <property type="entry name" value="Ribosomal_S13_N"/>
    <property type="match status" value="1"/>
</dbReference>
<dbReference type="PANTHER" id="PTHR11885:SF6">
    <property type="entry name" value="SMALL RIBOSOMAL SUBUNIT PROTEIN US15"/>
    <property type="match status" value="1"/>
</dbReference>
<dbReference type="PANTHER" id="PTHR11885">
    <property type="entry name" value="RIBOSOMAL PROTEIN S15P/S13E"/>
    <property type="match status" value="1"/>
</dbReference>
<dbReference type="AlphaFoldDB" id="A0AAE4ML67"/>
<evidence type="ECO:0000256" key="5">
    <source>
        <dbReference type="RuleBase" id="RU003919"/>
    </source>
</evidence>
<dbReference type="Gene3D" id="1.10.287.10">
    <property type="entry name" value="S15/NS1, RNA-binding"/>
    <property type="match status" value="1"/>
</dbReference>
<dbReference type="InterPro" id="IPR009068">
    <property type="entry name" value="uS15_NS1_RNA-bd_sf"/>
</dbReference>
<proteinExistence type="inferred from homology"/>
<dbReference type="InterPro" id="IPR023029">
    <property type="entry name" value="Ribosomal_uS15_arc_euk"/>
</dbReference>
<name>A0AAE4ML67_9EURY</name>
<comment type="caution">
    <text evidence="7">The sequence shown here is derived from an EMBL/GenBank/DDBJ whole genome shotgun (WGS) entry which is preliminary data.</text>
</comment>
<dbReference type="FunFam" id="1.10.287.10:FF:000003">
    <property type="entry name" value="40S ribosomal protein S13"/>
    <property type="match status" value="1"/>
</dbReference>
<comment type="subunit">
    <text evidence="4">Part of the 30S ribosomal subunit.</text>
</comment>
<evidence type="ECO:0000313" key="7">
    <source>
        <dbReference type="EMBL" id="MDV0447906.1"/>
    </source>
</evidence>
<dbReference type="HAMAP" id="MF_01343_A">
    <property type="entry name" value="Ribosomal_uS15_A"/>
    <property type="match status" value="1"/>
</dbReference>
<dbReference type="NCBIfam" id="NF006331">
    <property type="entry name" value="PRK08561.1"/>
    <property type="match status" value="1"/>
</dbReference>
<evidence type="ECO:0000256" key="3">
    <source>
        <dbReference type="ARBA" id="ARBA00023274"/>
    </source>
</evidence>
<evidence type="ECO:0000256" key="1">
    <source>
        <dbReference type="ARBA" id="ARBA00008434"/>
    </source>
</evidence>
<dbReference type="InterPro" id="IPR000589">
    <property type="entry name" value="Ribosomal_uS15"/>
</dbReference>
<dbReference type="EMBL" id="JAWDKD010000034">
    <property type="protein sequence ID" value="MDV0447906.1"/>
    <property type="molecule type" value="Genomic_DNA"/>
</dbReference>
<dbReference type="RefSeq" id="WP_338100357.1">
    <property type="nucleotide sequence ID" value="NZ_JAWDKD010000034.1"/>
</dbReference>
<dbReference type="SUPFAM" id="SSF47060">
    <property type="entry name" value="S15/NS1 RNA-binding domain"/>
    <property type="match status" value="1"/>
</dbReference>
<evidence type="ECO:0000313" key="8">
    <source>
        <dbReference type="Proteomes" id="UP001271789"/>
    </source>
</evidence>
<evidence type="ECO:0000259" key="6">
    <source>
        <dbReference type="SMART" id="SM01386"/>
    </source>
</evidence>
<keyword evidence="2 4" id="KW-0689">Ribosomal protein</keyword>
<keyword evidence="3 4" id="KW-0687">Ribonucleoprotein</keyword>
<organism evidence="7 8">
    <name type="scientific">Methanolapillus africanus</name>
    <dbReference type="NCBI Taxonomy" id="3028297"/>
    <lineage>
        <taxon>Archaea</taxon>
        <taxon>Methanobacteriati</taxon>
        <taxon>Methanobacteriota</taxon>
        <taxon>Stenosarchaea group</taxon>
        <taxon>Methanomicrobia</taxon>
        <taxon>Methanosarcinales</taxon>
        <taxon>Methanosarcinaceae</taxon>
        <taxon>Methanolapillus</taxon>
    </lineage>
</organism>
<keyword evidence="8" id="KW-1185">Reference proteome</keyword>
<dbReference type="SMART" id="SM01386">
    <property type="entry name" value="Ribosomal_S13_N"/>
    <property type="match status" value="1"/>
</dbReference>
<sequence>MAKMHTKRKGQAGSKKPLRTEVPEWVNVSSEDATKIILELWKQGISTSQIGMILRDQYGVGDVKLLTGKKITQILKDNQVNSHIPEDLANLIIKALGLRKHLAANKKDLHNKRSLQLTESKIRRLVKYYHSTKVLPMDWVYKPETAEVMLTRSS</sequence>
<dbReference type="CDD" id="cd00353">
    <property type="entry name" value="Ribosomal_S15p_S13e"/>
    <property type="match status" value="1"/>
</dbReference>
<dbReference type="GO" id="GO:0006412">
    <property type="term" value="P:translation"/>
    <property type="evidence" value="ECO:0007669"/>
    <property type="project" value="UniProtKB-UniRule"/>
</dbReference>
<evidence type="ECO:0000256" key="4">
    <source>
        <dbReference type="HAMAP-Rule" id="MF_01343"/>
    </source>
</evidence>
<protein>
    <recommendedName>
        <fullName evidence="4">Small ribosomal subunit protein uS15</fullName>
    </recommendedName>
</protein>
<dbReference type="Proteomes" id="UP001271789">
    <property type="component" value="Unassembled WGS sequence"/>
</dbReference>
<comment type="similarity">
    <text evidence="1 4 5">Belongs to the universal ribosomal protein uS15 family.</text>
</comment>
<evidence type="ECO:0000256" key="2">
    <source>
        <dbReference type="ARBA" id="ARBA00022980"/>
    </source>
</evidence>
<reference evidence="7" key="1">
    <citation type="submission" date="2023-06" db="EMBL/GenBank/DDBJ databases">
        <title>Genome sequence of Methanosarcinaceae archaeon Ag5.</title>
        <authorList>
            <person name="Protasov E."/>
            <person name="Platt K."/>
            <person name="Poehlein A."/>
            <person name="Daniel R."/>
            <person name="Brune A."/>
        </authorList>
    </citation>
    <scope>NUCLEOTIDE SEQUENCE</scope>
    <source>
        <strain evidence="7">Ag5</strain>
    </source>
</reference>
<feature type="domain" description="Small ribosomal subunit protein uS15 N-terminal" evidence="6">
    <location>
        <begin position="1"/>
        <end position="60"/>
    </location>
</feature>
<dbReference type="GO" id="GO:0022627">
    <property type="term" value="C:cytosolic small ribosomal subunit"/>
    <property type="evidence" value="ECO:0007669"/>
    <property type="project" value="TreeGrafter"/>
</dbReference>